<evidence type="ECO:0000313" key="10">
    <source>
        <dbReference type="Proteomes" id="UP000230758"/>
    </source>
</evidence>
<feature type="binding site" evidence="6">
    <location>
        <position position="82"/>
    </location>
    <ligand>
        <name>substrate</name>
    </ligand>
</feature>
<dbReference type="EC" id="3.4.11.18" evidence="6 7"/>
<dbReference type="SUPFAM" id="SSF55920">
    <property type="entry name" value="Creatinase/aminopeptidase"/>
    <property type="match status" value="1"/>
</dbReference>
<evidence type="ECO:0000256" key="6">
    <source>
        <dbReference type="HAMAP-Rule" id="MF_01974"/>
    </source>
</evidence>
<dbReference type="GO" id="GO:0046872">
    <property type="term" value="F:metal ion binding"/>
    <property type="evidence" value="ECO:0007669"/>
    <property type="project" value="UniProtKB-UniRule"/>
</dbReference>
<evidence type="ECO:0000313" key="9">
    <source>
        <dbReference type="EMBL" id="PJA32751.1"/>
    </source>
</evidence>
<gene>
    <name evidence="6 9" type="primary">map</name>
    <name evidence="9" type="ORF">CO185_02020</name>
</gene>
<comment type="function">
    <text evidence="1 6">Removes the N-terminal methionine from nascent proteins. The N-terminal methionine is often cleaved when the second residue in the primary sequence is small and uncharged (Met-Ala-, Cys, Gly, Pro, Ser, Thr, or Val). Requires deformylation of the N(alpha)-formylated initiator methionine before it can be hydrolyzed.</text>
</comment>
<feature type="binding site" evidence="6">
    <location>
        <position position="239"/>
    </location>
    <ligand>
        <name>a divalent metal cation</name>
        <dbReference type="ChEBI" id="CHEBI:60240"/>
        <label>1</label>
    </ligand>
</feature>
<feature type="binding site" evidence="6">
    <location>
        <position position="101"/>
    </location>
    <ligand>
        <name>a divalent metal cation</name>
        <dbReference type="ChEBI" id="CHEBI:60240"/>
        <label>1</label>
    </ligand>
</feature>
<dbReference type="Pfam" id="PF00557">
    <property type="entry name" value="Peptidase_M24"/>
    <property type="match status" value="1"/>
</dbReference>
<evidence type="ECO:0000256" key="1">
    <source>
        <dbReference type="ARBA" id="ARBA00002521"/>
    </source>
</evidence>
<evidence type="ECO:0000256" key="2">
    <source>
        <dbReference type="ARBA" id="ARBA00022438"/>
    </source>
</evidence>
<keyword evidence="3 6" id="KW-0645">Protease</keyword>
<feature type="domain" description="Peptidase M24" evidence="8">
    <location>
        <begin position="13"/>
        <end position="246"/>
    </location>
</feature>
<dbReference type="PANTHER" id="PTHR43330:SF27">
    <property type="entry name" value="METHIONINE AMINOPEPTIDASE"/>
    <property type="match status" value="1"/>
</dbReference>
<comment type="cofactor">
    <cofactor evidence="6">
        <name>Co(2+)</name>
        <dbReference type="ChEBI" id="CHEBI:48828"/>
    </cofactor>
    <cofactor evidence="6">
        <name>Zn(2+)</name>
        <dbReference type="ChEBI" id="CHEBI:29105"/>
    </cofactor>
    <cofactor evidence="6">
        <name>Mn(2+)</name>
        <dbReference type="ChEBI" id="CHEBI:29035"/>
    </cofactor>
    <cofactor evidence="6">
        <name>Fe(2+)</name>
        <dbReference type="ChEBI" id="CHEBI:29033"/>
    </cofactor>
    <text evidence="6">Binds 2 divalent metal cations per subunit. Has a high-affinity and a low affinity metal-binding site. The true nature of the physiological cofactor is under debate. The enzyme is active with cobalt, zinc, manganese or divalent iron ions. Most likely, methionine aminopeptidases function as mononuclear Fe(2+)-metalloproteases under physiological conditions, and the catalytically relevant metal-binding site has been assigned to the histidine-containing high-affinity site.</text>
</comment>
<comment type="subunit">
    <text evidence="6">Monomer.</text>
</comment>
<keyword evidence="2 6" id="KW-0031">Aminopeptidase</keyword>
<comment type="caution">
    <text evidence="9">The sequence shown here is derived from an EMBL/GenBank/DDBJ whole genome shotgun (WGS) entry which is preliminary data.</text>
</comment>
<feature type="binding site" evidence="6">
    <location>
        <position position="112"/>
    </location>
    <ligand>
        <name>a divalent metal cation</name>
        <dbReference type="ChEBI" id="CHEBI:60240"/>
        <label>1</label>
    </ligand>
</feature>
<dbReference type="InterPro" id="IPR001714">
    <property type="entry name" value="Pept_M24_MAP"/>
</dbReference>
<dbReference type="CDD" id="cd01086">
    <property type="entry name" value="MetAP1"/>
    <property type="match status" value="1"/>
</dbReference>
<sequence>MRLKTKEEIEILQEGGKRLGKILSILGTKVVPGVTNFFLEDEALRLIEEEGDKPAFLGYRPEGARRDFPASLCLSINDEIVHGIPNETKKIINEGDIVSLDLGLIHRGLITDAAITVPAGKIDEEAQRLIETTKRALYAGIEAAKPGRNIGDIGFAISKVVDGSGFSLAEDLVGHGVGHKVHEDPFVPNFGTPGQGEKLVPGLVIALEPMVNTGTSRIKVLSDGYTIKTRDGSRSAHFEHSIAITEEGHIVLTQE</sequence>
<feature type="binding site" evidence="6">
    <location>
        <position position="208"/>
    </location>
    <ligand>
        <name>a divalent metal cation</name>
        <dbReference type="ChEBI" id="CHEBI:60240"/>
        <label>2</label>
        <note>catalytic</note>
    </ligand>
</feature>
<dbReference type="GO" id="GO:0070006">
    <property type="term" value="F:metalloaminopeptidase activity"/>
    <property type="evidence" value="ECO:0007669"/>
    <property type="project" value="UniProtKB-UniRule"/>
</dbReference>
<dbReference type="AlphaFoldDB" id="A0A2M7WRX4"/>
<dbReference type="InterPro" id="IPR036005">
    <property type="entry name" value="Creatinase/aminopeptidase-like"/>
</dbReference>
<evidence type="ECO:0000256" key="4">
    <source>
        <dbReference type="ARBA" id="ARBA00022723"/>
    </source>
</evidence>
<keyword evidence="5 6" id="KW-0378">Hydrolase</keyword>
<keyword evidence="4 6" id="KW-0479">Metal-binding</keyword>
<protein>
    <recommendedName>
        <fullName evidence="6 7">Methionine aminopeptidase</fullName>
        <shortName evidence="6">MAP</shortName>
        <shortName evidence="6">MetAP</shortName>
        <ecNumber evidence="6 7">3.4.11.18</ecNumber>
    </recommendedName>
    <alternativeName>
        <fullName evidence="6">Peptidase M</fullName>
    </alternativeName>
</protein>
<feature type="binding site" evidence="6">
    <location>
        <position position="239"/>
    </location>
    <ligand>
        <name>a divalent metal cation</name>
        <dbReference type="ChEBI" id="CHEBI:60240"/>
        <label>2</label>
        <note>catalytic</note>
    </ligand>
</feature>
<evidence type="ECO:0000256" key="3">
    <source>
        <dbReference type="ARBA" id="ARBA00022670"/>
    </source>
</evidence>
<evidence type="ECO:0000256" key="5">
    <source>
        <dbReference type="ARBA" id="ARBA00022801"/>
    </source>
</evidence>
<comment type="similarity">
    <text evidence="6">Belongs to the peptidase M24A family. Methionine aminopeptidase type 1 subfamily.</text>
</comment>
<name>A0A2M7WRX4_9BACT</name>
<reference evidence="10" key="1">
    <citation type="submission" date="2017-09" db="EMBL/GenBank/DDBJ databases">
        <title>Depth-based differentiation of microbial function through sediment-hosted aquifers and enrichment of novel symbionts in the deep terrestrial subsurface.</title>
        <authorList>
            <person name="Probst A.J."/>
            <person name="Ladd B."/>
            <person name="Jarett J.K."/>
            <person name="Geller-Mcgrath D.E."/>
            <person name="Sieber C.M.K."/>
            <person name="Emerson J.B."/>
            <person name="Anantharaman K."/>
            <person name="Thomas B.C."/>
            <person name="Malmstrom R."/>
            <person name="Stieglmeier M."/>
            <person name="Klingl A."/>
            <person name="Woyke T."/>
            <person name="Ryan C.M."/>
            <person name="Banfield J.F."/>
        </authorList>
    </citation>
    <scope>NUCLEOTIDE SEQUENCE [LARGE SCALE GENOMIC DNA]</scope>
</reference>
<dbReference type="Gene3D" id="3.90.230.10">
    <property type="entry name" value="Creatinase/methionine aminopeptidase superfamily"/>
    <property type="match status" value="1"/>
</dbReference>
<accession>A0A2M7WRX4</accession>
<dbReference type="InterPro" id="IPR002467">
    <property type="entry name" value="Pept_M24A_MAP1"/>
</dbReference>
<dbReference type="PRINTS" id="PR00599">
    <property type="entry name" value="MAPEPTIDASE"/>
</dbReference>
<dbReference type="GO" id="GO:0004239">
    <property type="term" value="F:initiator methionyl aminopeptidase activity"/>
    <property type="evidence" value="ECO:0007669"/>
    <property type="project" value="UniProtKB-UniRule"/>
</dbReference>
<dbReference type="GO" id="GO:0006508">
    <property type="term" value="P:proteolysis"/>
    <property type="evidence" value="ECO:0007669"/>
    <property type="project" value="UniProtKB-KW"/>
</dbReference>
<feature type="binding site" evidence="6">
    <location>
        <position position="182"/>
    </location>
    <ligand>
        <name>substrate</name>
    </ligand>
</feature>
<dbReference type="InterPro" id="IPR000994">
    <property type="entry name" value="Pept_M24"/>
</dbReference>
<organism evidence="9 10">
    <name type="scientific">Candidatus Zambryskibacteria bacterium CG_4_9_14_3_um_filter_42_15</name>
    <dbReference type="NCBI Taxonomy" id="1975112"/>
    <lineage>
        <taxon>Bacteria</taxon>
        <taxon>Candidatus Zambryskiibacteriota</taxon>
    </lineage>
</organism>
<dbReference type="Proteomes" id="UP000230758">
    <property type="component" value="Unassembled WGS sequence"/>
</dbReference>
<comment type="catalytic activity">
    <reaction evidence="6 7">
        <text>Release of N-terminal amino acids, preferentially methionine, from peptides and arylamides.</text>
        <dbReference type="EC" id="3.4.11.18"/>
    </reaction>
</comment>
<evidence type="ECO:0000259" key="8">
    <source>
        <dbReference type="Pfam" id="PF00557"/>
    </source>
</evidence>
<feature type="binding site" evidence="6">
    <location>
        <position position="175"/>
    </location>
    <ligand>
        <name>a divalent metal cation</name>
        <dbReference type="ChEBI" id="CHEBI:60240"/>
        <label>2</label>
        <note>catalytic</note>
    </ligand>
</feature>
<dbReference type="EMBL" id="PFXF01000023">
    <property type="protein sequence ID" value="PJA32751.1"/>
    <property type="molecule type" value="Genomic_DNA"/>
</dbReference>
<dbReference type="HAMAP" id="MF_01974">
    <property type="entry name" value="MetAP_1"/>
    <property type="match status" value="1"/>
</dbReference>
<dbReference type="GO" id="GO:0005829">
    <property type="term" value="C:cytosol"/>
    <property type="evidence" value="ECO:0007669"/>
    <property type="project" value="TreeGrafter"/>
</dbReference>
<evidence type="ECO:0000256" key="7">
    <source>
        <dbReference type="RuleBase" id="RU003653"/>
    </source>
</evidence>
<feature type="binding site" evidence="6">
    <location>
        <position position="112"/>
    </location>
    <ligand>
        <name>a divalent metal cation</name>
        <dbReference type="ChEBI" id="CHEBI:60240"/>
        <label>2</label>
        <note>catalytic</note>
    </ligand>
</feature>
<dbReference type="PANTHER" id="PTHR43330">
    <property type="entry name" value="METHIONINE AMINOPEPTIDASE"/>
    <property type="match status" value="1"/>
</dbReference>
<proteinExistence type="inferred from homology"/>
<dbReference type="NCBIfam" id="TIGR00500">
    <property type="entry name" value="met_pdase_I"/>
    <property type="match status" value="1"/>
</dbReference>